<sequence length="93" mass="9654">MTNKCATVEQGLSGCCCDTDACIYPPRNRNPGNQLQCYVGLIAPKAGVNVGAEVACDGQCSSLSGIVNGDNVTTFQCVPLSLCKSVNSHISLE</sequence>
<organism evidence="1 2">
    <name type="scientific">Ancylostoma duodenale</name>
    <dbReference type="NCBI Taxonomy" id="51022"/>
    <lineage>
        <taxon>Eukaryota</taxon>
        <taxon>Metazoa</taxon>
        <taxon>Ecdysozoa</taxon>
        <taxon>Nematoda</taxon>
        <taxon>Chromadorea</taxon>
        <taxon>Rhabditida</taxon>
        <taxon>Rhabditina</taxon>
        <taxon>Rhabditomorpha</taxon>
        <taxon>Strongyloidea</taxon>
        <taxon>Ancylostomatidae</taxon>
        <taxon>Ancylostomatinae</taxon>
        <taxon>Ancylostoma</taxon>
    </lineage>
</organism>
<dbReference type="OrthoDB" id="5803891at2759"/>
<name>A0A0C2D269_9BILA</name>
<dbReference type="EMBL" id="KN728649">
    <property type="protein sequence ID" value="KIH63448.1"/>
    <property type="molecule type" value="Genomic_DNA"/>
</dbReference>
<dbReference type="InterPro" id="IPR002603">
    <property type="entry name" value="ET_repeat"/>
</dbReference>
<dbReference type="Pfam" id="PF01684">
    <property type="entry name" value="ET"/>
    <property type="match status" value="1"/>
</dbReference>
<dbReference type="AlphaFoldDB" id="A0A0C2D269"/>
<proteinExistence type="predicted"/>
<accession>A0A0C2D269</accession>
<protein>
    <submittedName>
        <fullName evidence="1">ET module</fullName>
    </submittedName>
</protein>
<evidence type="ECO:0000313" key="2">
    <source>
        <dbReference type="Proteomes" id="UP000054047"/>
    </source>
</evidence>
<evidence type="ECO:0000313" key="1">
    <source>
        <dbReference type="EMBL" id="KIH63448.1"/>
    </source>
</evidence>
<keyword evidence="2" id="KW-1185">Reference proteome</keyword>
<gene>
    <name evidence="1" type="ORF">ANCDUO_06253</name>
</gene>
<reference evidence="1 2" key="1">
    <citation type="submission" date="2013-12" db="EMBL/GenBank/DDBJ databases">
        <title>Draft genome of the parsitic nematode Ancylostoma duodenale.</title>
        <authorList>
            <person name="Mitreva M."/>
        </authorList>
    </citation>
    <scope>NUCLEOTIDE SEQUENCE [LARGE SCALE GENOMIC DNA]</scope>
    <source>
        <strain evidence="1 2">Zhejiang</strain>
    </source>
</reference>
<dbReference type="Proteomes" id="UP000054047">
    <property type="component" value="Unassembled WGS sequence"/>
</dbReference>